<keyword evidence="1" id="KW-0472">Membrane</keyword>
<proteinExistence type="predicted"/>
<reference evidence="3" key="1">
    <citation type="submission" date="2020-10" db="EMBL/GenBank/DDBJ databases">
        <title>Bacterium isolated from coastal waters sediment.</title>
        <authorList>
            <person name="Chen R.-J."/>
            <person name="Lu D.-C."/>
            <person name="Zhu K.-L."/>
            <person name="Du Z.-J."/>
        </authorList>
    </citation>
    <scope>NUCLEOTIDE SEQUENCE</scope>
    <source>
        <strain evidence="3">N1Y112</strain>
    </source>
</reference>
<feature type="transmembrane region" description="Helical" evidence="1">
    <location>
        <begin position="82"/>
        <end position="99"/>
    </location>
</feature>
<evidence type="ECO:0000313" key="4">
    <source>
        <dbReference type="Proteomes" id="UP000640333"/>
    </source>
</evidence>
<evidence type="ECO:0000259" key="2">
    <source>
        <dbReference type="Pfam" id="PF04892"/>
    </source>
</evidence>
<feature type="transmembrane region" description="Helical" evidence="1">
    <location>
        <begin position="18"/>
        <end position="37"/>
    </location>
</feature>
<dbReference type="AlphaFoldDB" id="A0A8J7FJT4"/>
<protein>
    <submittedName>
        <fullName evidence="3">VanZ family protein</fullName>
    </submittedName>
</protein>
<dbReference type="Pfam" id="PF04892">
    <property type="entry name" value="VanZ"/>
    <property type="match status" value="1"/>
</dbReference>
<feature type="transmembrane region" description="Helical" evidence="1">
    <location>
        <begin position="57"/>
        <end position="75"/>
    </location>
</feature>
<feature type="domain" description="VanZ-like" evidence="2">
    <location>
        <begin position="55"/>
        <end position="133"/>
    </location>
</feature>
<keyword evidence="4" id="KW-1185">Reference proteome</keyword>
<dbReference type="NCBIfam" id="NF037970">
    <property type="entry name" value="vanZ_1"/>
    <property type="match status" value="1"/>
</dbReference>
<dbReference type="InterPro" id="IPR006976">
    <property type="entry name" value="VanZ-like"/>
</dbReference>
<dbReference type="EMBL" id="JADEYS010000008">
    <property type="protein sequence ID" value="MBE9397498.1"/>
    <property type="molecule type" value="Genomic_DNA"/>
</dbReference>
<keyword evidence="1" id="KW-0812">Transmembrane</keyword>
<organism evidence="3 4">
    <name type="scientific">Pontibacterium sinense</name>
    <dbReference type="NCBI Taxonomy" id="2781979"/>
    <lineage>
        <taxon>Bacteria</taxon>
        <taxon>Pseudomonadati</taxon>
        <taxon>Pseudomonadota</taxon>
        <taxon>Gammaproteobacteria</taxon>
        <taxon>Oceanospirillales</taxon>
        <taxon>Oceanospirillaceae</taxon>
        <taxon>Pontibacterium</taxon>
    </lineage>
</organism>
<dbReference type="Proteomes" id="UP000640333">
    <property type="component" value="Unassembled WGS sequence"/>
</dbReference>
<comment type="caution">
    <text evidence="3">The sequence shown here is derived from an EMBL/GenBank/DDBJ whole genome shotgun (WGS) entry which is preliminary data.</text>
</comment>
<keyword evidence="1" id="KW-1133">Transmembrane helix</keyword>
<evidence type="ECO:0000256" key="1">
    <source>
        <dbReference type="SAM" id="Phobius"/>
    </source>
</evidence>
<feature type="transmembrane region" description="Helical" evidence="1">
    <location>
        <begin position="119"/>
        <end position="139"/>
    </location>
</feature>
<gene>
    <name evidence="3" type="ORF">IOQ59_09525</name>
</gene>
<dbReference type="PROSITE" id="PS51257">
    <property type="entry name" value="PROKAR_LIPOPROTEIN"/>
    <property type="match status" value="1"/>
</dbReference>
<dbReference type="PANTHER" id="PTHR28008">
    <property type="entry name" value="DOMAIN PROTEIN, PUTATIVE (AFU_ORTHOLOGUE AFUA_3G10980)-RELATED"/>
    <property type="match status" value="1"/>
</dbReference>
<sequence length="145" mass="16334">MYPYGKGGTGLRSGLSRLVVLITVVFIGCIVWVLYQADMGKVPAIFDWVRGLPNGDKWGHFMVFGVLTLLLNVSLKFRTVRLVFMPVYWGTLCVALFSVGEEISQYFIPSRRFDLLDLLADAGGILTFTLITWCLAFWLGRHPPK</sequence>
<accession>A0A8J7FJT4</accession>
<dbReference type="PANTHER" id="PTHR28008:SF1">
    <property type="entry name" value="DOMAIN PROTEIN, PUTATIVE (AFU_ORTHOLOGUE AFUA_3G10980)-RELATED"/>
    <property type="match status" value="1"/>
</dbReference>
<evidence type="ECO:0000313" key="3">
    <source>
        <dbReference type="EMBL" id="MBE9397498.1"/>
    </source>
</evidence>
<name>A0A8J7FJT4_9GAMM</name>